<accession>A0A0B2E4E1</accession>
<dbReference type="Proteomes" id="UP000289024">
    <property type="component" value="Unassembled WGS sequence"/>
</dbReference>
<evidence type="ECO:0000313" key="4">
    <source>
        <dbReference type="EMBL" id="RVZ36036.1"/>
    </source>
</evidence>
<dbReference type="EMBL" id="MUOR01000019">
    <property type="protein sequence ID" value="OOP96377.1"/>
    <property type="molecule type" value="Genomic_DNA"/>
</dbReference>
<proteinExistence type="predicted"/>
<gene>
    <name evidence="1" type="ORF">B0X41_01305</name>
    <name evidence="2" type="ORF">CV728_07780</name>
    <name evidence="3" type="ORF">DB721_00015</name>
    <name evidence="5" type="ORF">EC518_03515</name>
    <name evidence="4" type="ORF">EC547_01650</name>
    <name evidence="6" type="ORF">EC574_02970</name>
</gene>
<organism evidence="4 10">
    <name type="scientific">Helicobacter pylori</name>
    <name type="common">Campylobacter pylori</name>
    <dbReference type="NCBI Taxonomy" id="210"/>
    <lineage>
        <taxon>Bacteria</taxon>
        <taxon>Pseudomonadati</taxon>
        <taxon>Campylobacterota</taxon>
        <taxon>Epsilonproteobacteria</taxon>
        <taxon>Campylobacterales</taxon>
        <taxon>Helicobacteraceae</taxon>
        <taxon>Helicobacter</taxon>
    </lineage>
</organism>
<dbReference type="Proteomes" id="UP000320851">
    <property type="component" value="Chromosome"/>
</dbReference>
<evidence type="ECO:0000313" key="8">
    <source>
        <dbReference type="Proteomes" id="UP000288704"/>
    </source>
</evidence>
<dbReference type="Proteomes" id="UP000288704">
    <property type="component" value="Unassembled WGS sequence"/>
</dbReference>
<dbReference type="AlphaFoldDB" id="A0A0B2E4E1"/>
<dbReference type="Proteomes" id="UP000318399">
    <property type="component" value="Unassembled WGS sequence"/>
</dbReference>
<dbReference type="EMBL" id="RJGP01000110">
    <property type="protein sequence ID" value="RVZ40111.1"/>
    <property type="molecule type" value="Genomic_DNA"/>
</dbReference>
<dbReference type="EMBL" id="QELB01000002">
    <property type="protein sequence ID" value="RKU98536.1"/>
    <property type="molecule type" value="Genomic_DNA"/>
</dbReference>
<evidence type="ECO:0000313" key="1">
    <source>
        <dbReference type="EMBL" id="OOP96377.1"/>
    </source>
</evidence>
<evidence type="ECO:0000313" key="2">
    <source>
        <dbReference type="EMBL" id="QDY61344.1"/>
    </source>
</evidence>
<evidence type="ECO:0000313" key="12">
    <source>
        <dbReference type="Proteomes" id="UP000320851"/>
    </source>
</evidence>
<evidence type="ECO:0000313" key="3">
    <source>
        <dbReference type="EMBL" id="RKU98536.1"/>
    </source>
</evidence>
<evidence type="ECO:0000313" key="9">
    <source>
        <dbReference type="Proteomes" id="UP000289022"/>
    </source>
</evidence>
<dbReference type="EMBL" id="RJIC01000003">
    <property type="protein sequence ID" value="RVZ64377.1"/>
    <property type="molecule type" value="Genomic_DNA"/>
</dbReference>
<sequence>MKRKSGKRSWKLLYLEISFSWFKVVFLMKR</sequence>
<dbReference type="EMBL" id="CP024948">
    <property type="protein sequence ID" value="QDY61344.1"/>
    <property type="molecule type" value="Genomic_DNA"/>
</dbReference>
<dbReference type="Proteomes" id="UP000289022">
    <property type="component" value="Unassembled WGS sequence"/>
</dbReference>
<reference evidence="2 12" key="4">
    <citation type="journal article" date="2019" name="Sci. Rep.">
        <title>Evolutionary mechanism leading to the multi-cagA genotype in Helicobacter pylori.</title>
        <authorList>
            <person name="Su H."/>
            <person name="Tissera K."/>
            <person name="Jang S."/>
            <person name="Choi Y.H."/>
            <person name="Kim A."/>
            <person name="Cho Y.J."/>
            <person name="Li M."/>
            <person name="Gunawardhana N."/>
            <person name="Merrell D.S."/>
            <person name="Ge L."/>
            <person name="Cha J.H."/>
        </authorList>
    </citation>
    <scope>NUCLEOTIDE SEQUENCE [LARGE SCALE GENOMIC DNA]</scope>
    <source>
        <strain evidence="2 12">B140</strain>
    </source>
</reference>
<reference evidence="1 11" key="1">
    <citation type="journal article" date="2017" name="Front. Cell. Infect. Microbiol.">
        <title>Whole Genome Sequence and Phylogenetic Analysis Show Helicobacter pylori Strains from Latin America Have Followed a Unique Evolution Pathway.</title>
        <authorList>
            <person name="Munoz-Ramirez Z.Y."/>
            <person name="Mendez-Tenorio A."/>
            <person name="Kato I."/>
            <person name="Bravo M.M."/>
            <person name="Rizzato C."/>
            <person name="Thorell K."/>
            <person name="Torres R.C."/>
            <person name="Aviles-Jimenez F."/>
            <person name="Camorlinga M."/>
            <person name="Canzian F."/>
            <person name="Torres J."/>
        </authorList>
    </citation>
    <scope>NUCLEOTIDE SEQUENCE [LARGE SCALE GENOMIC DNA]</scope>
    <source>
        <strain evidence="1 11">CC26084</strain>
    </source>
</reference>
<reference evidence="3 7" key="2">
    <citation type="submission" date="2018-04" db="EMBL/GenBank/DDBJ databases">
        <title>Complete genome sequences of Helicobacter pylori.</title>
        <authorList>
            <person name="Palau M."/>
            <person name="Minana-Galbis D."/>
        </authorList>
    </citation>
    <scope>NUCLEOTIDE SEQUENCE [LARGE SCALE GENOMIC DNA]</scope>
    <source>
        <strain evidence="3 7">B518</strain>
    </source>
</reference>
<evidence type="ECO:0000313" key="6">
    <source>
        <dbReference type="EMBL" id="RVZ64377.1"/>
    </source>
</evidence>
<evidence type="ECO:0000313" key="7">
    <source>
        <dbReference type="Proteomes" id="UP000272192"/>
    </source>
</evidence>
<dbReference type="Proteomes" id="UP000272192">
    <property type="component" value="Unassembled WGS sequence"/>
</dbReference>
<dbReference type="EMBL" id="RJHK01000002">
    <property type="protein sequence ID" value="RVZ36036.1"/>
    <property type="molecule type" value="Genomic_DNA"/>
</dbReference>
<protein>
    <submittedName>
        <fullName evidence="4">Uncharacterized protein</fullName>
    </submittedName>
</protein>
<name>A0A0B2E4E1_HELPX</name>
<reference evidence="8 10" key="3">
    <citation type="submission" date="2018-10" db="EMBL/GenBank/DDBJ databases">
        <title>Genetic determinants and prediction of antibiotic resistance phenotypes in Helicobacter pylori.</title>
        <authorList>
            <person name="Wagner K."/>
        </authorList>
    </citation>
    <scope>NUCLEOTIDE SEQUENCE [LARGE SCALE GENOMIC DNA]</scope>
    <source>
        <strain evidence="6 8">ZH117</strain>
        <strain evidence="5 9">ZH70</strain>
        <strain evidence="4 10">ZH97</strain>
    </source>
</reference>
<evidence type="ECO:0000313" key="11">
    <source>
        <dbReference type="Proteomes" id="UP000318399"/>
    </source>
</evidence>
<evidence type="ECO:0000313" key="5">
    <source>
        <dbReference type="EMBL" id="RVZ40111.1"/>
    </source>
</evidence>
<evidence type="ECO:0000313" key="10">
    <source>
        <dbReference type="Proteomes" id="UP000289024"/>
    </source>
</evidence>